<accession>X1M2D0</accession>
<protein>
    <submittedName>
        <fullName evidence="2">Uncharacterized protein</fullName>
    </submittedName>
</protein>
<dbReference type="InterPro" id="IPR011990">
    <property type="entry name" value="TPR-like_helical_dom_sf"/>
</dbReference>
<dbReference type="InterPro" id="IPR001920">
    <property type="entry name" value="Asp/Glu_race"/>
</dbReference>
<dbReference type="InterPro" id="IPR015942">
    <property type="entry name" value="Asp/Glu/hydantoin_racemase"/>
</dbReference>
<sequence>MKTIGVIGGMGPKSTIDFLSKIISLTPAKKDQEHLNMIVYMNPQIPDRTSAIINNKESPTKALIESAKLLQDARVDFIVIPCVTAHFWFEYYKQVKDLTPESSEIYISLANALYQIRKFDEGINIAKEGLLITDDKTQMYHTIAIGNIGKGDFKEA</sequence>
<reference evidence="2" key="1">
    <citation type="journal article" date="2014" name="Front. Microbiol.">
        <title>High frequency of phylogenetically diverse reductive dehalogenase-homologous genes in deep subseafloor sedimentary metagenomes.</title>
        <authorList>
            <person name="Kawai M."/>
            <person name="Futagami T."/>
            <person name="Toyoda A."/>
            <person name="Takaki Y."/>
            <person name="Nishi S."/>
            <person name="Hori S."/>
            <person name="Arai W."/>
            <person name="Tsubouchi T."/>
            <person name="Morono Y."/>
            <person name="Uchiyama I."/>
            <person name="Ito T."/>
            <person name="Fujiyama A."/>
            <person name="Inagaki F."/>
            <person name="Takami H."/>
        </authorList>
    </citation>
    <scope>NUCLEOTIDE SEQUENCE</scope>
    <source>
        <strain evidence="2">Expedition CK06-06</strain>
    </source>
</reference>
<comment type="caution">
    <text evidence="2">The sequence shown here is derived from an EMBL/GenBank/DDBJ whole genome shotgun (WGS) entry which is preliminary data.</text>
</comment>
<evidence type="ECO:0000313" key="2">
    <source>
        <dbReference type="EMBL" id="GAI00529.1"/>
    </source>
</evidence>
<dbReference type="GO" id="GO:0047661">
    <property type="term" value="F:amino-acid racemase activity"/>
    <property type="evidence" value="ECO:0007669"/>
    <property type="project" value="InterPro"/>
</dbReference>
<keyword evidence="1" id="KW-0413">Isomerase</keyword>
<dbReference type="SUPFAM" id="SSF53681">
    <property type="entry name" value="Aspartate/glutamate racemase"/>
    <property type="match status" value="1"/>
</dbReference>
<dbReference type="EMBL" id="BARV01001826">
    <property type="protein sequence ID" value="GAI00529.1"/>
    <property type="molecule type" value="Genomic_DNA"/>
</dbReference>
<name>X1M2D0_9ZZZZ</name>
<proteinExistence type="predicted"/>
<organism evidence="2">
    <name type="scientific">marine sediment metagenome</name>
    <dbReference type="NCBI Taxonomy" id="412755"/>
    <lineage>
        <taxon>unclassified sequences</taxon>
        <taxon>metagenomes</taxon>
        <taxon>ecological metagenomes</taxon>
    </lineage>
</organism>
<dbReference type="PANTHER" id="PTHR21198">
    <property type="entry name" value="GLUTAMATE RACEMASE"/>
    <property type="match status" value="1"/>
</dbReference>
<feature type="non-terminal residue" evidence="2">
    <location>
        <position position="156"/>
    </location>
</feature>
<gene>
    <name evidence="2" type="ORF">S06H3_05036</name>
</gene>
<dbReference type="Pfam" id="PF01177">
    <property type="entry name" value="Asp_Glu_race"/>
    <property type="match status" value="1"/>
</dbReference>
<dbReference type="AlphaFoldDB" id="X1M2D0"/>
<dbReference type="PANTHER" id="PTHR21198:SF7">
    <property type="entry name" value="ASPARTATE-GLUTAMATE RACEMASE FAMILY"/>
    <property type="match status" value="1"/>
</dbReference>
<dbReference type="SUPFAM" id="SSF48452">
    <property type="entry name" value="TPR-like"/>
    <property type="match status" value="1"/>
</dbReference>
<dbReference type="Gene3D" id="3.40.50.1860">
    <property type="match status" value="2"/>
</dbReference>
<evidence type="ECO:0000256" key="1">
    <source>
        <dbReference type="ARBA" id="ARBA00023235"/>
    </source>
</evidence>